<dbReference type="SUPFAM" id="SSF69255">
    <property type="entry name" value="gp5 N-terminal domain-like"/>
    <property type="match status" value="1"/>
</dbReference>
<dbReference type="InterPro" id="IPR006531">
    <property type="entry name" value="Gp5/Vgr_OB"/>
</dbReference>
<sequence>MNIDAMIDTVRRYGLEMLAGRYYGVYRATVADIEDPDKRGRVRLLVPVLGHRAAPEDVWAWPVFPGSGKGSGTFFPPDKDDIVWCSFENGDPSRPLYMGGFIAKDALASEFGGNDHVKRRGWKTKAGHFIRFCDEDSDKHVVITSSEGASVHLDKNGSILCKAKDGTEFNLDAQAGTVNLNHKAGGKLTISATGDVTIEGVTNVTVKAAVKALIDAVIIELGQGAVDGLIKGTTFMPAFLTHTHIGVTPGPGVTGPVLPALAALFQQTISTTSKTK</sequence>
<proteinExistence type="predicted"/>
<dbReference type="Pfam" id="PF04717">
    <property type="entry name" value="Phage_base_V"/>
    <property type="match status" value="1"/>
</dbReference>
<evidence type="ECO:0000259" key="1">
    <source>
        <dbReference type="Pfam" id="PF04717"/>
    </source>
</evidence>
<dbReference type="EMBL" id="LR797331">
    <property type="protein sequence ID" value="CAB4203534.1"/>
    <property type="molecule type" value="Genomic_DNA"/>
</dbReference>
<feature type="domain" description="Gp5/Type VI secretion system Vgr protein OB-fold" evidence="1">
    <location>
        <begin position="26"/>
        <end position="101"/>
    </location>
</feature>
<protein>
    <recommendedName>
        <fullName evidence="1">Gp5/Type VI secretion system Vgr protein OB-fold domain-containing protein</fullName>
    </recommendedName>
</protein>
<evidence type="ECO:0000313" key="2">
    <source>
        <dbReference type="EMBL" id="CAB4203534.1"/>
    </source>
</evidence>
<name>A0A6J5S4K6_9CAUD</name>
<reference evidence="2" key="1">
    <citation type="submission" date="2020-05" db="EMBL/GenBank/DDBJ databases">
        <authorList>
            <person name="Chiriac C."/>
            <person name="Salcher M."/>
            <person name="Ghai R."/>
            <person name="Kavagutti S V."/>
        </authorList>
    </citation>
    <scope>NUCLEOTIDE SEQUENCE</scope>
</reference>
<gene>
    <name evidence="2" type="ORF">UFOVP1382_148</name>
</gene>
<dbReference type="InterPro" id="IPR037026">
    <property type="entry name" value="Vgr_OB-fold_dom_sf"/>
</dbReference>
<organism evidence="2">
    <name type="scientific">uncultured Caudovirales phage</name>
    <dbReference type="NCBI Taxonomy" id="2100421"/>
    <lineage>
        <taxon>Viruses</taxon>
        <taxon>Duplodnaviria</taxon>
        <taxon>Heunggongvirae</taxon>
        <taxon>Uroviricota</taxon>
        <taxon>Caudoviricetes</taxon>
        <taxon>Peduoviridae</taxon>
        <taxon>Maltschvirus</taxon>
        <taxon>Maltschvirus maltsch</taxon>
    </lineage>
</organism>
<accession>A0A6J5S4K6</accession>
<dbReference type="Gene3D" id="2.40.50.230">
    <property type="entry name" value="Gp5 N-terminal domain"/>
    <property type="match status" value="1"/>
</dbReference>